<feature type="domain" description="DUF6602" evidence="1">
    <location>
        <begin position="27"/>
        <end position="126"/>
    </location>
</feature>
<proteinExistence type="predicted"/>
<accession>A0A7W2FUV9</accession>
<comment type="caution">
    <text evidence="2">The sequence shown here is derived from an EMBL/GenBank/DDBJ whole genome shotgun (WGS) entry which is preliminary data.</text>
</comment>
<dbReference type="InterPro" id="IPR046537">
    <property type="entry name" value="DUF6602"/>
</dbReference>
<gene>
    <name evidence="2" type="ORF">H2O73_20120</name>
</gene>
<protein>
    <recommendedName>
        <fullName evidence="1">DUF6602 domain-containing protein</fullName>
    </recommendedName>
</protein>
<evidence type="ECO:0000313" key="2">
    <source>
        <dbReference type="EMBL" id="MBA5764672.1"/>
    </source>
</evidence>
<dbReference type="Proteomes" id="UP000571701">
    <property type="component" value="Unassembled WGS sequence"/>
</dbReference>
<evidence type="ECO:0000259" key="1">
    <source>
        <dbReference type="Pfam" id="PF20247"/>
    </source>
</evidence>
<reference evidence="2 3" key="1">
    <citation type="submission" date="2020-07" db="EMBL/GenBank/DDBJ databases">
        <title>Vibrio marinisediminis sp. nov., isolated from marine sediment.</title>
        <authorList>
            <person name="Ji X."/>
        </authorList>
    </citation>
    <scope>NUCLEOTIDE SEQUENCE [LARGE SCALE GENOMIC DNA]</scope>
    <source>
        <strain evidence="2 3">404</strain>
    </source>
</reference>
<dbReference type="RefSeq" id="WP_182110708.1">
    <property type="nucleotide sequence ID" value="NZ_JACFYF010000032.1"/>
</dbReference>
<name>A0A7W2FUV9_9VIBR</name>
<dbReference type="EMBL" id="JACFYF010000032">
    <property type="protein sequence ID" value="MBA5764672.1"/>
    <property type="molecule type" value="Genomic_DNA"/>
</dbReference>
<dbReference type="AlphaFoldDB" id="A0A7W2FUV9"/>
<dbReference type="CDD" id="cd21173">
    <property type="entry name" value="NucC-like"/>
    <property type="match status" value="1"/>
</dbReference>
<evidence type="ECO:0000313" key="3">
    <source>
        <dbReference type="Proteomes" id="UP000571701"/>
    </source>
</evidence>
<keyword evidence="3" id="KW-1185">Reference proteome</keyword>
<dbReference type="Pfam" id="PF20247">
    <property type="entry name" value="DUF6602"/>
    <property type="match status" value="1"/>
</dbReference>
<sequence>MDKLLSPYYQAIAQKIDAEVSDINDLFEHQGVKGEGNENVLVELLDKFLPKKYAIGTGVVVDHEGQQSKQCDIIIYDAFNYPEIFAQTDVKFFPVDFVYAVIEVKTTLSKKKMTEAIENIKSVKKLKFIKQSFREMPADPIYELNADTVMWNTVSTTSPQGYIFGFSSSAKKFTTFQDWFEVGEIYEHTPSHVFCLDHGILLNHVKTGVHGFMCPLYDKETDEYFTNKDGSLSLCKNKPFITVDGKKYPLSEMGKQKIAVDQSKVLLEFLTILNELLSFKKLSPNINVYKEYLPKDYKLKFALDNGELVVIR</sequence>
<organism evidence="2 3">
    <name type="scientific">Vibrio marinisediminis</name>
    <dbReference type="NCBI Taxonomy" id="2758441"/>
    <lineage>
        <taxon>Bacteria</taxon>
        <taxon>Pseudomonadati</taxon>
        <taxon>Pseudomonadota</taxon>
        <taxon>Gammaproteobacteria</taxon>
        <taxon>Vibrionales</taxon>
        <taxon>Vibrionaceae</taxon>
        <taxon>Vibrio</taxon>
    </lineage>
</organism>